<accession>A0ABN8IIU2</accession>
<dbReference type="EMBL" id="OW152836">
    <property type="protein sequence ID" value="CAH2056921.1"/>
    <property type="molecule type" value="Genomic_DNA"/>
</dbReference>
<dbReference type="Proteomes" id="UP000837857">
    <property type="component" value="Chromosome 24"/>
</dbReference>
<organism evidence="2 3">
    <name type="scientific">Iphiclides podalirius</name>
    <name type="common">scarce swallowtail</name>
    <dbReference type="NCBI Taxonomy" id="110791"/>
    <lineage>
        <taxon>Eukaryota</taxon>
        <taxon>Metazoa</taxon>
        <taxon>Ecdysozoa</taxon>
        <taxon>Arthropoda</taxon>
        <taxon>Hexapoda</taxon>
        <taxon>Insecta</taxon>
        <taxon>Pterygota</taxon>
        <taxon>Neoptera</taxon>
        <taxon>Endopterygota</taxon>
        <taxon>Lepidoptera</taxon>
        <taxon>Glossata</taxon>
        <taxon>Ditrysia</taxon>
        <taxon>Papilionoidea</taxon>
        <taxon>Papilionidae</taxon>
        <taxon>Papilioninae</taxon>
        <taxon>Iphiclides</taxon>
    </lineage>
</organism>
<reference evidence="2" key="1">
    <citation type="submission" date="2022-03" db="EMBL/GenBank/DDBJ databases">
        <authorList>
            <person name="Martin H S."/>
        </authorList>
    </citation>
    <scope>NUCLEOTIDE SEQUENCE</scope>
</reference>
<evidence type="ECO:0000313" key="2">
    <source>
        <dbReference type="EMBL" id="CAH2056921.1"/>
    </source>
</evidence>
<feature type="non-terminal residue" evidence="2">
    <location>
        <position position="1"/>
    </location>
</feature>
<protein>
    <submittedName>
        <fullName evidence="2">Uncharacterized protein</fullName>
    </submittedName>
</protein>
<sequence length="191" mass="21787">MIILFIIVQFIAAVNSQYLAQPDFKPDITFGEHNDRFDLTSLIHYQNKYYNDNLPSIDARRRSDRGVSKRPGGKWLVLDARGSQKTINKIKRIAARELDEIGRLMKGWRRSGDDVYLIDDERQDPSNFEMSVDDLGTRRSLDNVFINLGSRRRAGRVSDALLPGKRDGLLKYAVPIEMVVHGFLVIPPTAV</sequence>
<feature type="signal peptide" evidence="1">
    <location>
        <begin position="1"/>
        <end position="16"/>
    </location>
</feature>
<keyword evidence="3" id="KW-1185">Reference proteome</keyword>
<feature type="chain" id="PRO_5047480636" evidence="1">
    <location>
        <begin position="17"/>
        <end position="191"/>
    </location>
</feature>
<keyword evidence="1" id="KW-0732">Signal</keyword>
<evidence type="ECO:0000313" key="3">
    <source>
        <dbReference type="Proteomes" id="UP000837857"/>
    </source>
</evidence>
<evidence type="ECO:0000256" key="1">
    <source>
        <dbReference type="SAM" id="SignalP"/>
    </source>
</evidence>
<name>A0ABN8IIU2_9NEOP</name>
<gene>
    <name evidence="2" type="ORF">IPOD504_LOCUS9861</name>
</gene>
<proteinExistence type="predicted"/>